<feature type="region of interest" description="Disordered" evidence="1">
    <location>
        <begin position="62"/>
        <end position="90"/>
    </location>
</feature>
<feature type="compositionally biased region" description="Basic and acidic residues" evidence="1">
    <location>
        <begin position="72"/>
        <end position="82"/>
    </location>
</feature>
<dbReference type="Pfam" id="PF11326">
    <property type="entry name" value="PANTS-like"/>
    <property type="match status" value="1"/>
</dbReference>
<gene>
    <name evidence="2" type="ORF">FGG08_005025</name>
</gene>
<feature type="region of interest" description="Disordered" evidence="1">
    <location>
        <begin position="1"/>
        <end position="44"/>
    </location>
</feature>
<evidence type="ECO:0000256" key="1">
    <source>
        <dbReference type="SAM" id="MobiDB-lite"/>
    </source>
</evidence>
<dbReference type="PANTHER" id="PTHR28052">
    <property type="entry name" value="UPF0545 PROTEIN C22ORF39"/>
    <property type="match status" value="1"/>
</dbReference>
<protein>
    <recommendedName>
        <fullName evidence="4">Early meiotic induction protein 1</fullName>
    </recommendedName>
</protein>
<organism evidence="2 3">
    <name type="scientific">Glutinoglossum americanum</name>
    <dbReference type="NCBI Taxonomy" id="1670608"/>
    <lineage>
        <taxon>Eukaryota</taxon>
        <taxon>Fungi</taxon>
        <taxon>Dikarya</taxon>
        <taxon>Ascomycota</taxon>
        <taxon>Pezizomycotina</taxon>
        <taxon>Geoglossomycetes</taxon>
        <taxon>Geoglossales</taxon>
        <taxon>Geoglossaceae</taxon>
        <taxon>Glutinoglossum</taxon>
    </lineage>
</organism>
<comment type="caution">
    <text evidence="2">The sequence shown here is derived from an EMBL/GenBank/DDBJ whole genome shotgun (WGS) entry which is preliminary data.</text>
</comment>
<accession>A0A9P8HZ93</accession>
<dbReference type="InterPro" id="IPR021475">
    <property type="entry name" value="Pants/Emi1-like"/>
</dbReference>
<evidence type="ECO:0008006" key="4">
    <source>
        <dbReference type="Google" id="ProtNLM"/>
    </source>
</evidence>
<dbReference type="OrthoDB" id="2017405at2759"/>
<dbReference type="PANTHER" id="PTHR28052:SF1">
    <property type="entry name" value="UPF0545 PROTEIN C22ORF39"/>
    <property type="match status" value="1"/>
</dbReference>
<keyword evidence="3" id="KW-1185">Reference proteome</keyword>
<dbReference type="EMBL" id="JAGHQL010000111">
    <property type="protein sequence ID" value="KAH0538376.1"/>
    <property type="molecule type" value="Genomic_DNA"/>
</dbReference>
<sequence>MGWWSRAPSAEVDPKNTSDGTPNTPAASSAAVPTDNRPRALTRDEQADLELKDILRQLDAEQASAARGSRKHLTDGSDHHPSTTDISPDSLYPTTMSCRQAFDMAFYCQSLGGQFQNIYRYGGLRDCSENWSQFWFCMRTKSQPEPKKAAMIQEHYKQRAVKYKIGSSSEDIWEVRKEPLVGAFTEDPDGDDGNAIAERRT</sequence>
<evidence type="ECO:0000313" key="2">
    <source>
        <dbReference type="EMBL" id="KAH0538376.1"/>
    </source>
</evidence>
<dbReference type="AlphaFoldDB" id="A0A9P8HZ93"/>
<dbReference type="Proteomes" id="UP000698800">
    <property type="component" value="Unassembled WGS sequence"/>
</dbReference>
<evidence type="ECO:0000313" key="3">
    <source>
        <dbReference type="Proteomes" id="UP000698800"/>
    </source>
</evidence>
<reference evidence="2" key="1">
    <citation type="submission" date="2021-03" db="EMBL/GenBank/DDBJ databases">
        <title>Comparative genomics and phylogenomic investigation of the class Geoglossomycetes provide insights into ecological specialization and systematics.</title>
        <authorList>
            <person name="Melie T."/>
            <person name="Pirro S."/>
            <person name="Miller A.N."/>
            <person name="Quandt A."/>
        </authorList>
    </citation>
    <scope>NUCLEOTIDE SEQUENCE</scope>
    <source>
        <strain evidence="2">GBOQ0MN5Z8</strain>
    </source>
</reference>
<proteinExistence type="predicted"/>
<name>A0A9P8HZ93_9PEZI</name>
<feature type="compositionally biased region" description="Polar residues" evidence="1">
    <location>
        <begin position="15"/>
        <end position="27"/>
    </location>
</feature>